<evidence type="ECO:0000313" key="3">
    <source>
        <dbReference type="EMBL" id="AWT25704.1"/>
    </source>
</evidence>
<proteinExistence type="inferred from homology"/>
<dbReference type="InterPro" id="IPR020904">
    <property type="entry name" value="Sc_DH/Rdtase_CS"/>
</dbReference>
<dbReference type="PANTHER" id="PTHR42760">
    <property type="entry name" value="SHORT-CHAIN DEHYDROGENASES/REDUCTASES FAMILY MEMBER"/>
    <property type="match status" value="1"/>
</dbReference>
<comment type="similarity">
    <text evidence="1">Belongs to the short-chain dehydrogenases/reductases (SDR) family.</text>
</comment>
<dbReference type="Gene3D" id="3.40.50.720">
    <property type="entry name" value="NAD(P)-binding Rossmann-like Domain"/>
    <property type="match status" value="1"/>
</dbReference>
<gene>
    <name evidence="3" type="primary">entA</name>
    <name evidence="3" type="ORF">Csp1_08960</name>
</gene>
<keyword evidence="4" id="KW-1185">Reference proteome</keyword>
<dbReference type="InterPro" id="IPR036291">
    <property type="entry name" value="NAD(P)-bd_dom_sf"/>
</dbReference>
<dbReference type="EC" id="1.3.1.28" evidence="3"/>
<dbReference type="SUPFAM" id="SSF51735">
    <property type="entry name" value="NAD(P)-binding Rossmann-fold domains"/>
    <property type="match status" value="1"/>
</dbReference>
<organism evidence="3 4">
    <name type="scientific">Corynebacterium provencense</name>
    <dbReference type="NCBI Taxonomy" id="1737425"/>
    <lineage>
        <taxon>Bacteria</taxon>
        <taxon>Bacillati</taxon>
        <taxon>Actinomycetota</taxon>
        <taxon>Actinomycetes</taxon>
        <taxon>Mycobacteriales</taxon>
        <taxon>Corynebacteriaceae</taxon>
        <taxon>Corynebacterium</taxon>
    </lineage>
</organism>
<name>A0A2Z3YSY3_9CORY</name>
<dbReference type="STRING" id="1737425.GCA_900049755_00394"/>
<evidence type="ECO:0000256" key="1">
    <source>
        <dbReference type="ARBA" id="ARBA00006484"/>
    </source>
</evidence>
<keyword evidence="2 3" id="KW-0560">Oxidoreductase</keyword>
<dbReference type="Pfam" id="PF13561">
    <property type="entry name" value="adh_short_C2"/>
    <property type="match status" value="2"/>
</dbReference>
<evidence type="ECO:0000313" key="4">
    <source>
        <dbReference type="Proteomes" id="UP000247696"/>
    </source>
</evidence>
<reference evidence="4" key="1">
    <citation type="submission" date="2017-11" db="EMBL/GenBank/DDBJ databases">
        <title>Otitis media/interna in a cat caused by the recently described species Corynebacterium provencense.</title>
        <authorList>
            <person name="Kittl S."/>
            <person name="Brodard I."/>
            <person name="Rychener L."/>
            <person name="Jores J."/>
            <person name="Roosje P."/>
            <person name="Gobeli Brawand S."/>
        </authorList>
    </citation>
    <scope>NUCLEOTIDE SEQUENCE [LARGE SCALE GENOMIC DNA]</scope>
    <source>
        <strain evidence="4">17KM38</strain>
    </source>
</reference>
<dbReference type="InterPro" id="IPR002347">
    <property type="entry name" value="SDR_fam"/>
</dbReference>
<dbReference type="GO" id="GO:0008667">
    <property type="term" value="F:2,3-dihydro-2,3-dihydroxybenzoate dehydrogenase activity"/>
    <property type="evidence" value="ECO:0007669"/>
    <property type="project" value="UniProtKB-EC"/>
</dbReference>
<dbReference type="KEGG" id="cpre:Csp1_08960"/>
<dbReference type="EMBL" id="CP024988">
    <property type="protein sequence ID" value="AWT25704.1"/>
    <property type="molecule type" value="Genomic_DNA"/>
</dbReference>
<protein>
    <submittedName>
        <fullName evidence="3">2,3-dihydro-2,3-dihydroxybenzoate dehydrogenase</fullName>
        <ecNumber evidence="3">1.3.1.28</ecNumber>
    </submittedName>
</protein>
<dbReference type="PROSITE" id="PS00061">
    <property type="entry name" value="ADH_SHORT"/>
    <property type="match status" value="1"/>
</dbReference>
<dbReference type="GO" id="GO:0016616">
    <property type="term" value="F:oxidoreductase activity, acting on the CH-OH group of donors, NAD or NADP as acceptor"/>
    <property type="evidence" value="ECO:0007669"/>
    <property type="project" value="TreeGrafter"/>
</dbReference>
<dbReference type="PANTHER" id="PTHR42760:SF115">
    <property type="entry name" value="3-OXOACYL-[ACYL-CARRIER-PROTEIN] REDUCTASE FABG"/>
    <property type="match status" value="1"/>
</dbReference>
<accession>A0A2Z3YSY3</accession>
<dbReference type="Proteomes" id="UP000247696">
    <property type="component" value="Chromosome"/>
</dbReference>
<sequence length="274" mass="28128">MGAAVARLLLTRPDRPSVLVLSDRDPAALAAVVESLAGTTSPGPEEHDTVVTGVVCDVSRESSVKDLFCEAGRRGPLTRVIHAAGVLGSGATVTDTPVDDFDRVFAVNARGTFLVVREAAGTMLAQDGATDRTAPGSDPADRADRADRAVTVIASNAAGVPRHGMGVYAASKAAASSLTRSLGLEVAGAGIRCNVVNPGSTDTAMQRDYWGDDPGAGRRRVLAGDLSTARLGIPLGRIASPADVAEVVVFLSSPQARHVILQEIYVDGGATLHA</sequence>
<dbReference type="PRINTS" id="PR00081">
    <property type="entry name" value="GDHRDH"/>
</dbReference>
<evidence type="ECO:0000256" key="2">
    <source>
        <dbReference type="ARBA" id="ARBA00023002"/>
    </source>
</evidence>
<dbReference type="AlphaFoldDB" id="A0A2Z3YSY3"/>